<evidence type="ECO:0000256" key="1">
    <source>
        <dbReference type="ARBA" id="ARBA00004141"/>
    </source>
</evidence>
<evidence type="ECO:0000313" key="12">
    <source>
        <dbReference type="EMBL" id="KAK9858804.1"/>
    </source>
</evidence>
<keyword evidence="4 8" id="KW-1133">Transmembrane helix</keyword>
<evidence type="ECO:0000256" key="5">
    <source>
        <dbReference type="ARBA" id="ARBA00023136"/>
    </source>
</evidence>
<feature type="transmembrane region" description="Helical" evidence="8">
    <location>
        <begin position="277"/>
        <end position="299"/>
    </location>
</feature>
<feature type="transmembrane region" description="Helical" evidence="8">
    <location>
        <begin position="853"/>
        <end position="869"/>
    </location>
</feature>
<evidence type="ECO:0000256" key="6">
    <source>
        <dbReference type="SAM" id="Coils"/>
    </source>
</evidence>
<feature type="domain" description="Piezo non-specific cation channel cap" evidence="9">
    <location>
        <begin position="2305"/>
        <end position="2466"/>
    </location>
</feature>
<protein>
    <recommendedName>
        <fullName evidence="14">Piezo-type mechanosensitive ion channel component</fullName>
    </recommendedName>
</protein>
<comment type="caution">
    <text evidence="12">The sequence shown here is derived from an EMBL/GenBank/DDBJ whole genome shotgun (WGS) entry which is preliminary data.</text>
</comment>
<evidence type="ECO:0008006" key="14">
    <source>
        <dbReference type="Google" id="ProtNLM"/>
    </source>
</evidence>
<dbReference type="GO" id="GO:0071260">
    <property type="term" value="P:cellular response to mechanical stimulus"/>
    <property type="evidence" value="ECO:0007669"/>
    <property type="project" value="TreeGrafter"/>
</dbReference>
<comment type="subcellular location">
    <subcellularLocation>
        <location evidence="1">Membrane</location>
        <topology evidence="1">Multi-pass membrane protein</topology>
    </subcellularLocation>
</comment>
<dbReference type="GO" id="GO:0005261">
    <property type="term" value="F:monoatomic cation channel activity"/>
    <property type="evidence" value="ECO:0007669"/>
    <property type="project" value="TreeGrafter"/>
</dbReference>
<feature type="transmembrane region" description="Helical" evidence="8">
    <location>
        <begin position="1664"/>
        <end position="1685"/>
    </location>
</feature>
<dbReference type="GO" id="GO:0050982">
    <property type="term" value="P:detection of mechanical stimulus"/>
    <property type="evidence" value="ECO:0007669"/>
    <property type="project" value="TreeGrafter"/>
</dbReference>
<evidence type="ECO:0000256" key="4">
    <source>
        <dbReference type="ARBA" id="ARBA00022989"/>
    </source>
</evidence>
<feature type="transmembrane region" description="Helical" evidence="8">
    <location>
        <begin position="881"/>
        <end position="899"/>
    </location>
</feature>
<feature type="compositionally biased region" description="Low complexity" evidence="7">
    <location>
        <begin position="1955"/>
        <end position="1995"/>
    </location>
</feature>
<evidence type="ECO:0000256" key="3">
    <source>
        <dbReference type="ARBA" id="ARBA00022692"/>
    </source>
</evidence>
<dbReference type="InterPro" id="IPR031334">
    <property type="entry name" value="Piezo_cap_dom"/>
</dbReference>
<feature type="compositionally biased region" description="Polar residues" evidence="7">
    <location>
        <begin position="342"/>
        <end position="351"/>
    </location>
</feature>
<dbReference type="InterPro" id="IPR027272">
    <property type="entry name" value="Piezo"/>
</dbReference>
<keyword evidence="3 8" id="KW-0812">Transmembrane</keyword>
<feature type="transmembrane region" description="Helical" evidence="8">
    <location>
        <begin position="525"/>
        <end position="543"/>
    </location>
</feature>
<evidence type="ECO:0000259" key="10">
    <source>
        <dbReference type="Pfam" id="PF23188"/>
    </source>
</evidence>
<dbReference type="InterPro" id="IPR056770">
    <property type="entry name" value="Piezo_THU9_anchor"/>
</dbReference>
<feature type="transmembrane region" description="Helical" evidence="8">
    <location>
        <begin position="1128"/>
        <end position="1148"/>
    </location>
</feature>
<evidence type="ECO:0000259" key="11">
    <source>
        <dbReference type="Pfam" id="PF24874"/>
    </source>
</evidence>
<dbReference type="Pfam" id="PF12166">
    <property type="entry name" value="Piezo_cap"/>
    <property type="match status" value="1"/>
</dbReference>
<feature type="transmembrane region" description="Helical" evidence="8">
    <location>
        <begin position="821"/>
        <end position="847"/>
    </location>
</feature>
<feature type="transmembrane region" description="Helical" evidence="8">
    <location>
        <begin position="1627"/>
        <end position="1658"/>
    </location>
</feature>
<evidence type="ECO:0000259" key="9">
    <source>
        <dbReference type="Pfam" id="PF12166"/>
    </source>
</evidence>
<feature type="transmembrane region" description="Helical" evidence="8">
    <location>
        <begin position="2115"/>
        <end position="2133"/>
    </location>
</feature>
<feature type="transmembrane region" description="Helical" evidence="8">
    <location>
        <begin position="1706"/>
        <end position="1730"/>
    </location>
</feature>
<feature type="transmembrane region" description="Helical" evidence="8">
    <location>
        <begin position="1244"/>
        <end position="1263"/>
    </location>
</feature>
<evidence type="ECO:0000256" key="7">
    <source>
        <dbReference type="SAM" id="MobiDB-lite"/>
    </source>
</evidence>
<accession>A0AAW1SV09</accession>
<dbReference type="GO" id="GO:0016020">
    <property type="term" value="C:membrane"/>
    <property type="evidence" value="ECO:0007669"/>
    <property type="project" value="UniProtKB-SubCell"/>
</dbReference>
<dbReference type="GO" id="GO:0042391">
    <property type="term" value="P:regulation of membrane potential"/>
    <property type="evidence" value="ECO:0007669"/>
    <property type="project" value="TreeGrafter"/>
</dbReference>
<dbReference type="PANTHER" id="PTHR13167:SF25">
    <property type="entry name" value="PIEZO-TYPE MECHANOSENSITIVE ION CHANNEL COMPONENT"/>
    <property type="match status" value="1"/>
</dbReference>
<feature type="transmembrane region" description="Helical" evidence="8">
    <location>
        <begin position="655"/>
        <end position="675"/>
    </location>
</feature>
<comment type="similarity">
    <text evidence="2">Belongs to the PIEZO (TC 1.A.75) family.</text>
</comment>
<feature type="transmembrane region" description="Helical" evidence="8">
    <location>
        <begin position="2261"/>
        <end position="2282"/>
    </location>
</feature>
<dbReference type="GO" id="GO:0008381">
    <property type="term" value="F:mechanosensitive monoatomic ion channel activity"/>
    <property type="evidence" value="ECO:0007669"/>
    <property type="project" value="InterPro"/>
</dbReference>
<feature type="domain" description="Piezo transmembrane helical unit" evidence="10">
    <location>
        <begin position="1626"/>
        <end position="1731"/>
    </location>
</feature>
<evidence type="ECO:0000256" key="8">
    <source>
        <dbReference type="SAM" id="Phobius"/>
    </source>
</evidence>
<dbReference type="PANTHER" id="PTHR13167">
    <property type="entry name" value="PIEZO-TYPE MECHANOSENSITIVE ION CHANNEL COMPONENT"/>
    <property type="match status" value="1"/>
</dbReference>
<sequence>MHSADTVVNVHQTIRTGSYHPGHAVLASCLLLGVAASNRSLAGLFFLIAYGIWGSFCVVWADSAAGHQASRVLWTLSAGASGILAGVQLCLQAAFTFGDPDWSQNPDADAVLQFIGFAQAKSGIALALAVVPPVLCFLGSFAEAQNVASRRPASTQSGGHSHHASRNSPEHEHSVPAQYSLPCSAVAICLAGAALAWPSGAAFPYAVIVVGAICCWAMQWQLESLPRTLVGALQAYTGVHTLLLYILHSSYSLQDLLPPLGSWAQFIGSTDGSTADFILQAVQWIIMVLLYGSSGFVLWEQSHAELQEESMESEAPPTPASFDSGEGLLAPGFLGSIPQRRTSARLSTSGRRPSLRERPAQAETSPPAGQAKKGQAYLKVLVPFLLRTGVATWKEVTADPAFTAVALAAFSMVQPSAVGAACLLLGLWRRSAIQHTSNEQAPAALPSLSSLTPSDAWRAIGLGLGTMLWYAGFLVIPGVVFIAGISVWSWLNAAYLIVLLSHLLWYNAWLAPPPKAALLPFAKHHLLRLYASAHLAALYLMLVDNLEGMPGTLHSLLPEAVLRSLGMDKPSMAKGMLPPLLCIVLGTIHAGLGTWLKRNQGLPVVEAFQEAQNGHEPLWPCHPWSVIRLGKLTISAGSLILALLLYVLLIWSCPIALIGICHLPLLVMVFLFPPLRGRYCVVNDMEQPLETSVPHLLHLSSQRFDRDAFFKWVEAPTWRWAPMLLLALYATLDFSAQYLLAATPLATVLSPDVRDFMKVVVGISTDAGGLELALLLLRPLSILAYLCLFRFGFVVGTLEVHHEQESMGPTELDEKRAHRQLTFSALCKRILILHSSKLVVLAAFLAAAQQPGGLGWILVGGIVFMCPILSWSSGLRSKHRVLVAVLTCLDLLATAWMVLQYTLQIPWVQALLGPPDGNPVKMAEWLGLRVSSPSRSNLESALRTKFLLLLAVNLKQRSLRWWRHLPAAVKQAAGPGSACCLFWPPPGIEVEQQASPGLWMRIKSSSLFTLLQLAGQDASRRVQQSATRVLHAVDWPLESESSQALDREADSGQQRNAQASQSTAARQLRTAWFATQDQTERFWANWGMEVNLALLLLAAFFALNVLSLIYMAIVALGMSIAADKQRALWRWAVVPILGLLLLIQYSIILGLPPVDLSRGVGQQVLNRVGHANSVQLQPQHHTVPLSRGHRHLLQLSFGADLGYAYLPDDDDEDEHEHRHHRHWKAHPEQSFQDWFGYGRIDPGALWLLFLSFAACVFQVRYDLWHHRKTSSMLGGDRVEYSSLSETGSPHVPNGDALEEEDAFDADAVASSVTTPGRPASGNLQRVSWMPVEHALKAQWSWADWIRYWFYRYYTDAVLVAVVGLCALDNDIIHAAYLAIALLLFRQRDQLREQGNFLFKWLVIYNFLVMLTTIVYQAPLYRLLKRNPPDGSEGCTVAHILGLYKLTGSTGQAFALGVSGTTADLILWLIARIQSRIFRTNSHARAVQCMQDELAEEAQQLKERQQQDRQGQLEAVMEASFLRTQREKRVQHLKEGISRTNGAIGVDPSLLEIGQGGGSPVAGRSCDHAGPAAHLLQVQASHTKSSGPNLRGQAGAQLTSEGRQVRHKEPWWWSWTARTWRRSDTDSYLCYILFVVVFFTDYSLIAVVYHASLFVYAILAQQPSALYWQAILLYTEGVLIAQYVFLIPTRLECNFLTEPVQHALEAVGIHGSAVRCIPIFAVYLAVLVHTFNVARVKAAQRTSLQSQQLLGATQDAGSSSSTLSVLRPQASPAWIQKIADAAIGFFVNCWEFLKRTCSQAERPLHFVKLDLMLTSGQALTEKQSQRRLEKQLQEMLDYARDMDQQALRQPPGRNPGPSEDLVAARTDAASLARTGPLRLIFLQEDQPGSQQHPSAVFEVKAEQGAATFSSLLTFYRSCRSLRPAQQAVQGLERWQSMQQAQALTPPGPASLPEAASQPSGLSSYPISSPDSPPFQKQQDSPFQQQESPSEQNSPEPLQGDGDSADEMGPESLDVQPASEGWQTDDADLEPACFPQIVSVEAFSRPEEDWYAATVLVDLLAFLYTVIRYQAIADSTTSLAEISVVPLDFLLILLMLFTFMVLDRLTYTLGSHLGKAALLWSQIAIFYPFVMNLFWSANTGTHARSDLRIILVLKSLSFAFSALQLRHGYPPPASYRGGQGRHAFVFMRHCNMLGWLGLKIFAAIPFLYELRAILDWACTPTTLRLNDWFKLEDINISLYTVAYDRMTRARKRLGQRQPRYSKLLQGGLLFFGLLFLLWAPLLIFSTGNPSYQAVGGQCLQHAGRSADDYGPSQVQLLCASEDSDRFWHVPPPAAEALQDILSRQEVVMAFAWAVLRSNPAVSSHGGPLCQGTTNVTLSPQSQQELLEILEGTRQTARLLAVNRSRGGAEEEGDPHLYNLFLLLAGDACKPVFLRSMPADLRSPLNAGVACNITLHGEPSDGNAWWSLAC</sequence>
<feature type="region of interest" description="Disordered" evidence="7">
    <location>
        <begin position="1937"/>
        <end position="2024"/>
    </location>
</feature>
<feature type="transmembrane region" description="Helical" evidence="8">
    <location>
        <begin position="2077"/>
        <end position="2100"/>
    </location>
</feature>
<evidence type="ECO:0000313" key="13">
    <source>
        <dbReference type="Proteomes" id="UP001485043"/>
    </source>
</evidence>
<keyword evidence="5 8" id="KW-0472">Membrane</keyword>
<keyword evidence="13" id="KW-1185">Reference proteome</keyword>
<keyword evidence="6" id="KW-0175">Coiled coil</keyword>
<feature type="transmembrane region" description="Helical" evidence="8">
    <location>
        <begin position="1396"/>
        <end position="1415"/>
    </location>
</feature>
<proteinExistence type="inferred from homology"/>
<feature type="domain" description="Piezo THU9 and anchor" evidence="11">
    <location>
        <begin position="2047"/>
        <end position="2283"/>
    </location>
</feature>
<evidence type="ECO:0000256" key="2">
    <source>
        <dbReference type="ARBA" id="ARBA00007821"/>
    </source>
</evidence>
<gene>
    <name evidence="12" type="ORF">WJX84_000839</name>
</gene>
<feature type="transmembrane region" description="Helical" evidence="8">
    <location>
        <begin position="720"/>
        <end position="740"/>
    </location>
</feature>
<dbReference type="Proteomes" id="UP001485043">
    <property type="component" value="Unassembled WGS sequence"/>
</dbReference>
<name>A0AAW1SV09_9CHLO</name>
<feature type="coiled-coil region" evidence="6">
    <location>
        <begin position="1483"/>
        <end position="1514"/>
    </location>
</feature>
<feature type="transmembrane region" description="Helical" evidence="8">
    <location>
        <begin position="41"/>
        <end position="61"/>
    </location>
</feature>
<dbReference type="Pfam" id="PF23188">
    <property type="entry name" value="THU_Piezo1"/>
    <property type="match status" value="1"/>
</dbReference>
<dbReference type="InterPro" id="IPR056768">
    <property type="entry name" value="THU_Piezo"/>
</dbReference>
<feature type="region of interest" description="Disordered" evidence="7">
    <location>
        <begin position="342"/>
        <end position="371"/>
    </location>
</feature>
<organism evidence="12 13">
    <name type="scientific">Apatococcus fuscideae</name>
    <dbReference type="NCBI Taxonomy" id="2026836"/>
    <lineage>
        <taxon>Eukaryota</taxon>
        <taxon>Viridiplantae</taxon>
        <taxon>Chlorophyta</taxon>
        <taxon>core chlorophytes</taxon>
        <taxon>Trebouxiophyceae</taxon>
        <taxon>Chlorellales</taxon>
        <taxon>Chlorellaceae</taxon>
        <taxon>Apatococcus</taxon>
    </lineage>
</organism>
<feature type="non-terminal residue" evidence="12">
    <location>
        <position position="2467"/>
    </location>
</feature>
<feature type="transmembrane region" description="Helical" evidence="8">
    <location>
        <begin position="467"/>
        <end position="488"/>
    </location>
</feature>
<feature type="transmembrane region" description="Helical" evidence="8">
    <location>
        <begin position="1092"/>
        <end position="1116"/>
    </location>
</feature>
<reference evidence="12 13" key="1">
    <citation type="journal article" date="2024" name="Nat. Commun.">
        <title>Phylogenomics reveals the evolutionary origins of lichenization in chlorophyte algae.</title>
        <authorList>
            <person name="Puginier C."/>
            <person name="Libourel C."/>
            <person name="Otte J."/>
            <person name="Skaloud P."/>
            <person name="Haon M."/>
            <person name="Grisel S."/>
            <person name="Petersen M."/>
            <person name="Berrin J.G."/>
            <person name="Delaux P.M."/>
            <person name="Dal Grande F."/>
            <person name="Keller J."/>
        </authorList>
    </citation>
    <scope>NUCLEOTIDE SEQUENCE [LARGE SCALE GENOMIC DNA]</scope>
    <source>
        <strain evidence="12 13">SAG 2523</strain>
    </source>
</reference>
<feature type="transmembrane region" description="Helical" evidence="8">
    <location>
        <begin position="632"/>
        <end position="649"/>
    </location>
</feature>
<feature type="transmembrane region" description="Helical" evidence="8">
    <location>
        <begin position="229"/>
        <end position="248"/>
    </location>
</feature>
<feature type="transmembrane region" description="Helical" evidence="8">
    <location>
        <begin position="405"/>
        <end position="428"/>
    </location>
</feature>
<feature type="transmembrane region" description="Helical" evidence="8">
    <location>
        <begin position="494"/>
        <end position="513"/>
    </location>
</feature>
<dbReference type="Pfam" id="PF24874">
    <property type="entry name" value="Piezo_THU9_anchor"/>
    <property type="match status" value="1"/>
</dbReference>
<feature type="region of interest" description="Disordered" evidence="7">
    <location>
        <begin position="151"/>
        <end position="173"/>
    </location>
</feature>
<feature type="transmembrane region" description="Helical" evidence="8">
    <location>
        <begin position="73"/>
        <end position="95"/>
    </location>
</feature>
<dbReference type="EMBL" id="JALJOV010000914">
    <property type="protein sequence ID" value="KAK9858804.1"/>
    <property type="molecule type" value="Genomic_DNA"/>
</dbReference>
<feature type="transmembrane region" description="Helical" evidence="8">
    <location>
        <begin position="203"/>
        <end position="222"/>
    </location>
</feature>
<feature type="transmembrane region" description="Helical" evidence="8">
    <location>
        <begin position="2048"/>
        <end position="2065"/>
    </location>
</feature>